<evidence type="ECO:0008006" key="4">
    <source>
        <dbReference type="Google" id="ProtNLM"/>
    </source>
</evidence>
<proteinExistence type="predicted"/>
<comment type="caution">
    <text evidence="2">The sequence shown here is derived from an EMBL/GenBank/DDBJ whole genome shotgun (WGS) entry which is preliminary data.</text>
</comment>
<accession>A0ABR9AJM9</accession>
<name>A0ABR9AJM9_9BACT</name>
<keyword evidence="1" id="KW-0472">Membrane</keyword>
<keyword evidence="3" id="KW-1185">Reference proteome</keyword>
<feature type="transmembrane region" description="Helical" evidence="1">
    <location>
        <begin position="62"/>
        <end position="83"/>
    </location>
</feature>
<evidence type="ECO:0000313" key="2">
    <source>
        <dbReference type="EMBL" id="MBD8489013.1"/>
    </source>
</evidence>
<evidence type="ECO:0000313" key="3">
    <source>
        <dbReference type="Proteomes" id="UP000647133"/>
    </source>
</evidence>
<protein>
    <recommendedName>
        <fullName evidence="4">MotA/TolQ/ExbB proton channel domain-containing protein</fullName>
    </recommendedName>
</protein>
<evidence type="ECO:0000256" key="1">
    <source>
        <dbReference type="SAM" id="Phobius"/>
    </source>
</evidence>
<dbReference type="RefSeq" id="WP_192009907.1">
    <property type="nucleotide sequence ID" value="NZ_JACYTQ010000003.1"/>
</dbReference>
<feature type="transmembrane region" description="Helical" evidence="1">
    <location>
        <begin position="20"/>
        <end position="41"/>
    </location>
</feature>
<gene>
    <name evidence="2" type="ORF">IFO69_09675</name>
</gene>
<feature type="transmembrane region" description="Helical" evidence="1">
    <location>
        <begin position="107"/>
        <end position="132"/>
    </location>
</feature>
<keyword evidence="1" id="KW-0812">Transmembrane</keyword>
<keyword evidence="1" id="KW-1133">Transmembrane helix</keyword>
<sequence length="139" mass="15138">MNLITTILGQTMGFFIFDRFVEGGVGGMTMILACLTLAIFFTFKAFTHLKSEESLFLKYKRLINQAVLLGLVISFANSILGLIQGFDALEATGGAADPAIIAGGLKIFLLSPLFGLIVFIIGYSITFVLSWMRKAESEQ</sequence>
<dbReference type="EMBL" id="JACYTQ010000003">
    <property type="protein sequence ID" value="MBD8489013.1"/>
    <property type="molecule type" value="Genomic_DNA"/>
</dbReference>
<organism evidence="2 3">
    <name type="scientific">Echinicola arenosa</name>
    <dbReference type="NCBI Taxonomy" id="2774144"/>
    <lineage>
        <taxon>Bacteria</taxon>
        <taxon>Pseudomonadati</taxon>
        <taxon>Bacteroidota</taxon>
        <taxon>Cytophagia</taxon>
        <taxon>Cytophagales</taxon>
        <taxon>Cyclobacteriaceae</taxon>
        <taxon>Echinicola</taxon>
    </lineage>
</organism>
<reference evidence="2 3" key="1">
    <citation type="submission" date="2020-09" db="EMBL/GenBank/DDBJ databases">
        <title>Echinicola sp. CAU 1574 isolated from sand of Sido Beach.</title>
        <authorList>
            <person name="Kim W."/>
        </authorList>
    </citation>
    <scope>NUCLEOTIDE SEQUENCE [LARGE SCALE GENOMIC DNA]</scope>
    <source>
        <strain evidence="2 3">CAU 1574</strain>
    </source>
</reference>
<dbReference type="Proteomes" id="UP000647133">
    <property type="component" value="Unassembled WGS sequence"/>
</dbReference>